<gene>
    <name evidence="1" type="ORF">ACFQZM_15575</name>
</gene>
<dbReference type="InterPro" id="IPR011044">
    <property type="entry name" value="Quino_amine_DH_bsu"/>
</dbReference>
<evidence type="ECO:0008006" key="3">
    <source>
        <dbReference type="Google" id="ProtNLM"/>
    </source>
</evidence>
<dbReference type="Proteomes" id="UP001597063">
    <property type="component" value="Unassembled WGS sequence"/>
</dbReference>
<dbReference type="RefSeq" id="WP_131755333.1">
    <property type="nucleotide sequence ID" value="NZ_CAACUY010000004.1"/>
</dbReference>
<evidence type="ECO:0000313" key="2">
    <source>
        <dbReference type="Proteomes" id="UP001597063"/>
    </source>
</evidence>
<reference evidence="2" key="1">
    <citation type="journal article" date="2019" name="Int. J. Syst. Evol. Microbiol.">
        <title>The Global Catalogue of Microorganisms (GCM) 10K type strain sequencing project: providing services to taxonomists for standard genome sequencing and annotation.</title>
        <authorList>
            <consortium name="The Broad Institute Genomics Platform"/>
            <consortium name="The Broad Institute Genome Sequencing Center for Infectious Disease"/>
            <person name="Wu L."/>
            <person name="Ma J."/>
        </authorList>
    </citation>
    <scope>NUCLEOTIDE SEQUENCE [LARGE SCALE GENOMIC DNA]</scope>
    <source>
        <strain evidence="2">JCM 9371</strain>
    </source>
</reference>
<name>A0ABW2XK23_9ACTN</name>
<comment type="caution">
    <text evidence="1">The sequence shown here is derived from an EMBL/GenBank/DDBJ whole genome shotgun (WGS) entry which is preliminary data.</text>
</comment>
<dbReference type="EMBL" id="JBHTGP010000006">
    <property type="protein sequence ID" value="MFD0685924.1"/>
    <property type="molecule type" value="Genomic_DNA"/>
</dbReference>
<dbReference type="InterPro" id="IPR015943">
    <property type="entry name" value="WD40/YVTN_repeat-like_dom_sf"/>
</dbReference>
<sequence>MDREPASRSLVGAAWRSLIPVSVAAGVALCIGGGADVLHHRGRGEHKEHAAKPAARSEQTSPRFVVGVRRGGTALVVRDVRGGADVGLPVAAQPGRLFQRVSALKDGSYVVASYAARKVTFQRLELKASGEPKALKDLPKAAVPGISAPYSDLATGPDGERVAYVTYRGTAGRVDVVSTRTGARKTWTTKLPARISSLSWNGDTLAFVWSPLGRTTGRHQVRVLDTRLPSGDLKVSKAVLSLPKGAATAVLGRDGRTVVAGLAGNGQIVLQSYSIDTRKPARVVARQASKGSVARLDADHTGTHLLVSAGDGRLYAGGAAIPGADLADAAW</sequence>
<dbReference type="SUPFAM" id="SSF50969">
    <property type="entry name" value="YVTN repeat-like/Quinoprotein amine dehydrogenase"/>
    <property type="match status" value="1"/>
</dbReference>
<dbReference type="Gene3D" id="2.130.10.10">
    <property type="entry name" value="YVTN repeat-like/Quinoprotein amine dehydrogenase"/>
    <property type="match status" value="1"/>
</dbReference>
<accession>A0ABW2XK23</accession>
<organism evidence="1 2">
    <name type="scientific">Actinomadura fibrosa</name>
    <dbReference type="NCBI Taxonomy" id="111802"/>
    <lineage>
        <taxon>Bacteria</taxon>
        <taxon>Bacillati</taxon>
        <taxon>Actinomycetota</taxon>
        <taxon>Actinomycetes</taxon>
        <taxon>Streptosporangiales</taxon>
        <taxon>Thermomonosporaceae</taxon>
        <taxon>Actinomadura</taxon>
    </lineage>
</organism>
<proteinExistence type="predicted"/>
<protein>
    <recommendedName>
        <fullName evidence="3">WD40 repeat domain-containing protein</fullName>
    </recommendedName>
</protein>
<keyword evidence="2" id="KW-1185">Reference proteome</keyword>
<evidence type="ECO:0000313" key="1">
    <source>
        <dbReference type="EMBL" id="MFD0685924.1"/>
    </source>
</evidence>